<feature type="transmembrane region" description="Helical" evidence="2">
    <location>
        <begin position="100"/>
        <end position="123"/>
    </location>
</feature>
<keyword evidence="2" id="KW-1133">Transmembrane helix</keyword>
<organism evidence="3 4">
    <name type="scientific">Arachis hypogaea</name>
    <name type="common">Peanut</name>
    <dbReference type="NCBI Taxonomy" id="3818"/>
    <lineage>
        <taxon>Eukaryota</taxon>
        <taxon>Viridiplantae</taxon>
        <taxon>Streptophyta</taxon>
        <taxon>Embryophyta</taxon>
        <taxon>Tracheophyta</taxon>
        <taxon>Spermatophyta</taxon>
        <taxon>Magnoliopsida</taxon>
        <taxon>eudicotyledons</taxon>
        <taxon>Gunneridae</taxon>
        <taxon>Pentapetalae</taxon>
        <taxon>rosids</taxon>
        <taxon>fabids</taxon>
        <taxon>Fabales</taxon>
        <taxon>Fabaceae</taxon>
        <taxon>Papilionoideae</taxon>
        <taxon>50 kb inversion clade</taxon>
        <taxon>dalbergioids sensu lato</taxon>
        <taxon>Dalbergieae</taxon>
        <taxon>Pterocarpus clade</taxon>
        <taxon>Arachis</taxon>
    </lineage>
</organism>
<feature type="transmembrane region" description="Helical" evidence="2">
    <location>
        <begin position="130"/>
        <end position="148"/>
    </location>
</feature>
<accession>A0A444ZQN9</accession>
<name>A0A444ZQN9_ARAHY</name>
<dbReference type="EMBL" id="SDMP01000014">
    <property type="protein sequence ID" value="RYR16509.1"/>
    <property type="molecule type" value="Genomic_DNA"/>
</dbReference>
<feature type="transmembrane region" description="Helical" evidence="2">
    <location>
        <begin position="365"/>
        <end position="381"/>
    </location>
</feature>
<evidence type="ECO:0000313" key="4">
    <source>
        <dbReference type="Proteomes" id="UP000289738"/>
    </source>
</evidence>
<reference evidence="3 4" key="1">
    <citation type="submission" date="2019-01" db="EMBL/GenBank/DDBJ databases">
        <title>Sequencing of cultivated peanut Arachis hypogaea provides insights into genome evolution and oil improvement.</title>
        <authorList>
            <person name="Chen X."/>
        </authorList>
    </citation>
    <scope>NUCLEOTIDE SEQUENCE [LARGE SCALE GENOMIC DNA]</scope>
    <source>
        <strain evidence="4">cv. Fuhuasheng</strain>
        <tissue evidence="3">Leaves</tissue>
    </source>
</reference>
<evidence type="ECO:0000256" key="1">
    <source>
        <dbReference type="SAM" id="MobiDB-lite"/>
    </source>
</evidence>
<feature type="transmembrane region" description="Helical" evidence="2">
    <location>
        <begin position="329"/>
        <end position="358"/>
    </location>
</feature>
<dbReference type="AlphaFoldDB" id="A0A444ZQN9"/>
<dbReference type="Proteomes" id="UP000289738">
    <property type="component" value="Chromosome B04"/>
</dbReference>
<keyword evidence="2" id="KW-0812">Transmembrane</keyword>
<feature type="transmembrane region" description="Helical" evidence="2">
    <location>
        <begin position="290"/>
        <end position="309"/>
    </location>
</feature>
<comment type="caution">
    <text evidence="3">The sequence shown here is derived from an EMBL/GenBank/DDBJ whole genome shotgun (WGS) entry which is preliminary data.</text>
</comment>
<keyword evidence="4" id="KW-1185">Reference proteome</keyword>
<proteinExistence type="predicted"/>
<feature type="transmembrane region" description="Helical" evidence="2">
    <location>
        <begin position="168"/>
        <end position="197"/>
    </location>
</feature>
<sequence length="441" mass="49624">MESRLMIMKSGHNNEGSRASTSTDAENVDPLTTNISSEKEFLHALWSGMNGMDPKLRSAFLFGAAVFQVHQLANMMSSATLDFQARNLFSDTDLDFGKEFFTLFPEMVRITAFIWCIFLEVILLWRVHPAAQCALMLLMMYAPLYYFADLARKVSGIGVNCKTFKMPALWFAAVGGVGISLVAVFTIHLFGTLFIVVRIQWMEEHKKLWNSVTYGLYSTDIQSLKVGVNVPYHGEHKRYGHNLNESEIYDLIQATSTDAENVDPVTTNISSGKGFLHSLWSEMKEMVPNLRFAILSWAALTQGLHLGPAKRAATLGFQAGNISDTDRNYVQALFTLFPEMVDMATFIGCFILGVILFWRERPGERCVLMPIIMYSLLYYFADLASKTSGIAVNCKTFKMPAIWFVAVGGVCVSFVICLNSLVVVYATWLYKYINRRIQMVS</sequence>
<gene>
    <name evidence="3" type="ORF">Ahy_B04g073544</name>
</gene>
<protein>
    <submittedName>
        <fullName evidence="3">Uncharacterized protein</fullName>
    </submittedName>
</protein>
<feature type="region of interest" description="Disordered" evidence="1">
    <location>
        <begin position="1"/>
        <end position="29"/>
    </location>
</feature>
<feature type="transmembrane region" description="Helical" evidence="2">
    <location>
        <begin position="59"/>
        <end position="80"/>
    </location>
</feature>
<keyword evidence="2" id="KW-0472">Membrane</keyword>
<feature type="transmembrane region" description="Helical" evidence="2">
    <location>
        <begin position="401"/>
        <end position="430"/>
    </location>
</feature>
<feature type="compositionally biased region" description="Polar residues" evidence="1">
    <location>
        <begin position="11"/>
        <end position="29"/>
    </location>
</feature>
<evidence type="ECO:0000313" key="3">
    <source>
        <dbReference type="EMBL" id="RYR16509.1"/>
    </source>
</evidence>
<evidence type="ECO:0000256" key="2">
    <source>
        <dbReference type="SAM" id="Phobius"/>
    </source>
</evidence>